<comment type="similarity">
    <text evidence="1">Belongs to the N-acetylmuramoyl-L-alanine amidase 2 family.</text>
</comment>
<proteinExistence type="inferred from homology"/>
<dbReference type="EMBL" id="JACCKB010000285">
    <property type="protein sequence ID" value="NYZ70128.1"/>
    <property type="molecule type" value="Genomic_DNA"/>
</dbReference>
<dbReference type="InterPro" id="IPR036505">
    <property type="entry name" value="Amidase/PGRP_sf"/>
</dbReference>
<evidence type="ECO:0000313" key="4">
    <source>
        <dbReference type="Proteomes" id="UP000569732"/>
    </source>
</evidence>
<dbReference type="Pfam" id="PF01510">
    <property type="entry name" value="Amidase_2"/>
    <property type="match status" value="1"/>
</dbReference>
<organism evidence="3 4">
    <name type="scientific">Spartinivicinus marinus</name>
    <dbReference type="NCBI Taxonomy" id="2994442"/>
    <lineage>
        <taxon>Bacteria</taxon>
        <taxon>Pseudomonadati</taxon>
        <taxon>Pseudomonadota</taxon>
        <taxon>Gammaproteobacteria</taxon>
        <taxon>Oceanospirillales</taxon>
        <taxon>Zooshikellaceae</taxon>
        <taxon>Spartinivicinus</taxon>
    </lineage>
</organism>
<evidence type="ECO:0000256" key="1">
    <source>
        <dbReference type="ARBA" id="ARBA00007553"/>
    </source>
</evidence>
<dbReference type="CDD" id="cd06583">
    <property type="entry name" value="PGRP"/>
    <property type="match status" value="1"/>
</dbReference>
<dbReference type="Proteomes" id="UP000569732">
    <property type="component" value="Unassembled WGS sequence"/>
</dbReference>
<dbReference type="SMART" id="SM00701">
    <property type="entry name" value="PGRP"/>
    <property type="match status" value="1"/>
</dbReference>
<comment type="caution">
    <text evidence="3">The sequence shown here is derived from an EMBL/GenBank/DDBJ whole genome shotgun (WGS) entry which is preliminary data.</text>
</comment>
<dbReference type="GO" id="GO:0008270">
    <property type="term" value="F:zinc ion binding"/>
    <property type="evidence" value="ECO:0007669"/>
    <property type="project" value="InterPro"/>
</dbReference>
<name>A0A853II02_9GAMM</name>
<dbReference type="PANTHER" id="PTHR11022:SF41">
    <property type="entry name" value="PEPTIDOGLYCAN-RECOGNITION PROTEIN LC-RELATED"/>
    <property type="match status" value="1"/>
</dbReference>
<gene>
    <name evidence="3" type="ORF">H0A36_29375</name>
</gene>
<dbReference type="PANTHER" id="PTHR11022">
    <property type="entry name" value="PEPTIDOGLYCAN RECOGNITION PROTEIN"/>
    <property type="match status" value="1"/>
</dbReference>
<protein>
    <submittedName>
        <fullName evidence="3">N-acetylmuramoyl-L-alanine amidase</fullName>
    </submittedName>
</protein>
<sequence>MKITKLVVHCSDTPDDRDISAEDIHRWHKERGWDGIGYHKVIKRDGTVENGRPEFWPGAHVKGHNHCSLGVCLIGRDCITSGQLVSLEKVIDDWLLKYPEAEIVGHCDLDPGKTCPNFDVQDWWSIVKDIRSYSQNGYSN</sequence>
<dbReference type="GO" id="GO:0008745">
    <property type="term" value="F:N-acetylmuramoyl-L-alanine amidase activity"/>
    <property type="evidence" value="ECO:0007669"/>
    <property type="project" value="InterPro"/>
</dbReference>
<dbReference type="AlphaFoldDB" id="A0A853II02"/>
<reference evidence="3 4" key="1">
    <citation type="submission" date="2020-07" db="EMBL/GenBank/DDBJ databases">
        <title>Endozoicomonas sp. nov., isolated from sediment.</title>
        <authorList>
            <person name="Gu T."/>
        </authorList>
    </citation>
    <scope>NUCLEOTIDE SEQUENCE [LARGE SCALE GENOMIC DNA]</scope>
    <source>
        <strain evidence="3 4">SM1973</strain>
    </source>
</reference>
<dbReference type="InterPro" id="IPR015510">
    <property type="entry name" value="PGRP"/>
</dbReference>
<dbReference type="InterPro" id="IPR002502">
    <property type="entry name" value="Amidase_domain"/>
</dbReference>
<dbReference type="GO" id="GO:0009253">
    <property type="term" value="P:peptidoglycan catabolic process"/>
    <property type="evidence" value="ECO:0007669"/>
    <property type="project" value="InterPro"/>
</dbReference>
<keyword evidence="4" id="KW-1185">Reference proteome</keyword>
<evidence type="ECO:0000313" key="3">
    <source>
        <dbReference type="EMBL" id="NYZ70128.1"/>
    </source>
</evidence>
<dbReference type="Gene3D" id="3.40.80.10">
    <property type="entry name" value="Peptidoglycan recognition protein-like"/>
    <property type="match status" value="1"/>
</dbReference>
<feature type="domain" description="Peptidoglycan recognition protein family" evidence="2">
    <location>
        <begin position="1"/>
        <end position="110"/>
    </location>
</feature>
<dbReference type="SUPFAM" id="SSF55846">
    <property type="entry name" value="N-acetylmuramoyl-L-alanine amidase-like"/>
    <property type="match status" value="1"/>
</dbReference>
<evidence type="ECO:0000259" key="2">
    <source>
        <dbReference type="SMART" id="SM00701"/>
    </source>
</evidence>
<accession>A0A853II02</accession>
<dbReference type="RefSeq" id="WP_180572058.1">
    <property type="nucleotide sequence ID" value="NZ_JACCKB010000285.1"/>
</dbReference>
<dbReference type="InterPro" id="IPR006619">
    <property type="entry name" value="PGRP_domain_met/bac"/>
</dbReference>